<dbReference type="InterPro" id="IPR001387">
    <property type="entry name" value="Cro/C1-type_HTH"/>
</dbReference>
<dbReference type="RefSeq" id="WP_184918428.1">
    <property type="nucleotide sequence ID" value="NZ_JACHJR010000001.1"/>
</dbReference>
<dbReference type="AlphaFoldDB" id="A0A7W7SDW4"/>
<dbReference type="GO" id="GO:0003677">
    <property type="term" value="F:DNA binding"/>
    <property type="evidence" value="ECO:0007669"/>
    <property type="project" value="InterPro"/>
</dbReference>
<feature type="domain" description="HTH cro/C1-type" evidence="1">
    <location>
        <begin position="14"/>
        <end position="68"/>
    </location>
</feature>
<evidence type="ECO:0000259" key="1">
    <source>
        <dbReference type="PROSITE" id="PS50943"/>
    </source>
</evidence>
<dbReference type="PROSITE" id="PS50943">
    <property type="entry name" value="HTH_CROC1"/>
    <property type="match status" value="1"/>
</dbReference>
<dbReference type="Pfam" id="PF17765">
    <property type="entry name" value="MLTR_LBD"/>
    <property type="match status" value="1"/>
</dbReference>
<dbReference type="InterPro" id="IPR041413">
    <property type="entry name" value="MLTR_LBD"/>
</dbReference>
<keyword evidence="3" id="KW-1185">Reference proteome</keyword>
<dbReference type="EMBL" id="JACHJR010000001">
    <property type="protein sequence ID" value="MBB4948633.1"/>
    <property type="molecule type" value="Genomic_DNA"/>
</dbReference>
<reference evidence="2 3" key="1">
    <citation type="submission" date="2020-08" db="EMBL/GenBank/DDBJ databases">
        <title>Sequencing the genomes of 1000 actinobacteria strains.</title>
        <authorList>
            <person name="Klenk H.-P."/>
        </authorList>
    </citation>
    <scope>NUCLEOTIDE SEQUENCE [LARGE SCALE GENOMIC DNA]</scope>
    <source>
        <strain evidence="2 3">DSM 44786</strain>
    </source>
</reference>
<dbReference type="PANTHER" id="PTHR35010:SF4">
    <property type="entry name" value="BLL5781 PROTEIN"/>
    <property type="match status" value="1"/>
</dbReference>
<dbReference type="Proteomes" id="UP000573327">
    <property type="component" value="Unassembled WGS sequence"/>
</dbReference>
<accession>A0A7W7SDW4</accession>
<dbReference type="Pfam" id="PF01381">
    <property type="entry name" value="HTH_3"/>
    <property type="match status" value="1"/>
</dbReference>
<dbReference type="SMART" id="SM00530">
    <property type="entry name" value="HTH_XRE"/>
    <property type="match status" value="1"/>
</dbReference>
<proteinExistence type="predicted"/>
<evidence type="ECO:0000313" key="2">
    <source>
        <dbReference type="EMBL" id="MBB4948633.1"/>
    </source>
</evidence>
<dbReference type="Gene3D" id="3.30.450.180">
    <property type="match status" value="1"/>
</dbReference>
<sequence>MSTVAEPSPFPAELRRRRTERRLSQLDLALRAGTTQRHLSFMERGRSRPGRTMVIRIAESLDLPLRDRNSLLHAAGYAPVYPESRLDTPLLGPVREALEVILRGHLPYPALVLRPYGELVAANSAVDLITEGCSAELLEPPVNMIRLLLHPDGMARRVLNLPEWGRHVTENMRRALANGGHDPRLAAFIAELEGYLPPTTPDPEHLGFAVPLRLATPEGELRLITTITSFATALDVTLAELHLEAFLPADEATATILRARAGSGRGFRSTGA</sequence>
<dbReference type="CDD" id="cd00093">
    <property type="entry name" value="HTH_XRE"/>
    <property type="match status" value="1"/>
</dbReference>
<gene>
    <name evidence="2" type="ORF">F4556_004168</name>
</gene>
<evidence type="ECO:0000313" key="3">
    <source>
        <dbReference type="Proteomes" id="UP000573327"/>
    </source>
</evidence>
<organism evidence="2 3">
    <name type="scientific">Kitasatospora gansuensis</name>
    <dbReference type="NCBI Taxonomy" id="258050"/>
    <lineage>
        <taxon>Bacteria</taxon>
        <taxon>Bacillati</taxon>
        <taxon>Actinomycetota</taxon>
        <taxon>Actinomycetes</taxon>
        <taxon>Kitasatosporales</taxon>
        <taxon>Streptomycetaceae</taxon>
        <taxon>Kitasatospora</taxon>
    </lineage>
</organism>
<name>A0A7W7SDW4_9ACTN</name>
<dbReference type="SUPFAM" id="SSF47413">
    <property type="entry name" value="lambda repressor-like DNA-binding domains"/>
    <property type="match status" value="1"/>
</dbReference>
<dbReference type="PANTHER" id="PTHR35010">
    <property type="entry name" value="BLL4672 PROTEIN-RELATED"/>
    <property type="match status" value="1"/>
</dbReference>
<protein>
    <submittedName>
        <fullName evidence="2">Transcriptional regulator with XRE-family HTH domain</fullName>
    </submittedName>
</protein>
<dbReference type="InterPro" id="IPR010982">
    <property type="entry name" value="Lambda_DNA-bd_dom_sf"/>
</dbReference>
<comment type="caution">
    <text evidence="2">The sequence shown here is derived from an EMBL/GenBank/DDBJ whole genome shotgun (WGS) entry which is preliminary data.</text>
</comment>
<dbReference type="Gene3D" id="1.10.260.40">
    <property type="entry name" value="lambda repressor-like DNA-binding domains"/>
    <property type="match status" value="1"/>
</dbReference>